<sequence>MVSFPLLFLKC</sequence>
<name>A0A2P2NLT7_RHIMU</name>
<protein>
    <submittedName>
        <fullName evidence="1">Uncharacterized protein</fullName>
    </submittedName>
</protein>
<organism evidence="1">
    <name type="scientific">Rhizophora mucronata</name>
    <name type="common">Asiatic mangrove</name>
    <dbReference type="NCBI Taxonomy" id="61149"/>
    <lineage>
        <taxon>Eukaryota</taxon>
        <taxon>Viridiplantae</taxon>
        <taxon>Streptophyta</taxon>
        <taxon>Embryophyta</taxon>
        <taxon>Tracheophyta</taxon>
        <taxon>Spermatophyta</taxon>
        <taxon>Magnoliopsida</taxon>
        <taxon>eudicotyledons</taxon>
        <taxon>Gunneridae</taxon>
        <taxon>Pentapetalae</taxon>
        <taxon>rosids</taxon>
        <taxon>fabids</taxon>
        <taxon>Malpighiales</taxon>
        <taxon>Rhizophoraceae</taxon>
        <taxon>Rhizophora</taxon>
    </lineage>
</organism>
<reference evidence="1" key="1">
    <citation type="submission" date="2018-02" db="EMBL/GenBank/DDBJ databases">
        <title>Rhizophora mucronata_Transcriptome.</title>
        <authorList>
            <person name="Meera S.P."/>
            <person name="Sreeshan A."/>
            <person name="Augustine A."/>
        </authorList>
    </citation>
    <scope>NUCLEOTIDE SEQUENCE</scope>
    <source>
        <tissue evidence="1">Leaf</tissue>
    </source>
</reference>
<proteinExistence type="predicted"/>
<accession>A0A2P2NLT7</accession>
<evidence type="ECO:0000313" key="1">
    <source>
        <dbReference type="EMBL" id="MBX43472.1"/>
    </source>
</evidence>
<dbReference type="EMBL" id="GGEC01062988">
    <property type="protein sequence ID" value="MBX43472.1"/>
    <property type="molecule type" value="Transcribed_RNA"/>
</dbReference>